<evidence type="ECO:0000256" key="1">
    <source>
        <dbReference type="SAM" id="Phobius"/>
    </source>
</evidence>
<evidence type="ECO:0000313" key="2">
    <source>
        <dbReference type="EMBL" id="NEN77674.1"/>
    </source>
</evidence>
<feature type="transmembrane region" description="Helical" evidence="1">
    <location>
        <begin position="66"/>
        <end position="90"/>
    </location>
</feature>
<dbReference type="AlphaFoldDB" id="A0A6P0HHB5"/>
<evidence type="ECO:0000313" key="3">
    <source>
        <dbReference type="Proteomes" id="UP000468687"/>
    </source>
</evidence>
<keyword evidence="3" id="KW-1185">Reference proteome</keyword>
<keyword evidence="1" id="KW-1133">Transmembrane helix</keyword>
<protein>
    <submittedName>
        <fullName evidence="2">Uncharacterized protein</fullName>
    </submittedName>
</protein>
<feature type="transmembrane region" description="Helical" evidence="1">
    <location>
        <begin position="41"/>
        <end position="60"/>
    </location>
</feature>
<sequence length="99" mass="9330">MGVVFWPVWAAIVVVGIVCLLLVGLTLLGGSRSAGLTAARLPLLGAAATGLGAAIPLAVARSGAEGGAGLLIACVTTAAVVAAFVGLAVAQANRAPGGA</sequence>
<dbReference type="Proteomes" id="UP000468687">
    <property type="component" value="Unassembled WGS sequence"/>
</dbReference>
<proteinExistence type="predicted"/>
<reference evidence="2 3" key="1">
    <citation type="journal article" date="2014" name="Int. J. Syst. Evol. Microbiol.">
        <title>Nocardioides zeae sp. nov., isolated from the stem of Zea mays.</title>
        <authorList>
            <person name="Glaeser S.P."/>
            <person name="McInroy J.A."/>
            <person name="Busse H.J."/>
            <person name="Kampfer P."/>
        </authorList>
    </citation>
    <scope>NUCLEOTIDE SEQUENCE [LARGE SCALE GENOMIC DNA]</scope>
    <source>
        <strain evidence="2 3">JCM 30728</strain>
    </source>
</reference>
<comment type="caution">
    <text evidence="2">The sequence shown here is derived from an EMBL/GenBank/DDBJ whole genome shotgun (WGS) entry which is preliminary data.</text>
</comment>
<accession>A0A6P0HHB5</accession>
<dbReference type="RefSeq" id="WP_163771055.1">
    <property type="nucleotide sequence ID" value="NZ_JAAGXA010000003.1"/>
</dbReference>
<name>A0A6P0HHB5_9ACTN</name>
<dbReference type="EMBL" id="JAAGXA010000003">
    <property type="protein sequence ID" value="NEN77674.1"/>
    <property type="molecule type" value="Genomic_DNA"/>
</dbReference>
<keyword evidence="1" id="KW-0812">Transmembrane</keyword>
<keyword evidence="1" id="KW-0472">Membrane</keyword>
<feature type="transmembrane region" description="Helical" evidence="1">
    <location>
        <begin position="6"/>
        <end position="29"/>
    </location>
</feature>
<gene>
    <name evidence="2" type="ORF">G3T38_05225</name>
</gene>
<organism evidence="2 3">
    <name type="scientific">Nocardioides zeae</name>
    <dbReference type="NCBI Taxonomy" id="1457234"/>
    <lineage>
        <taxon>Bacteria</taxon>
        <taxon>Bacillati</taxon>
        <taxon>Actinomycetota</taxon>
        <taxon>Actinomycetes</taxon>
        <taxon>Propionibacteriales</taxon>
        <taxon>Nocardioidaceae</taxon>
        <taxon>Nocardioides</taxon>
    </lineage>
</organism>